<dbReference type="InterPro" id="IPR036397">
    <property type="entry name" value="RNaseH_sf"/>
</dbReference>
<gene>
    <name evidence="2" type="ORF">GEV33_002211</name>
</gene>
<feature type="domain" description="DUF5641" evidence="1">
    <location>
        <begin position="101"/>
        <end position="195"/>
    </location>
</feature>
<protein>
    <recommendedName>
        <fullName evidence="1">DUF5641 domain-containing protein</fullName>
    </recommendedName>
</protein>
<proteinExistence type="predicted"/>
<dbReference type="PANTHER" id="PTHR47331">
    <property type="entry name" value="PHD-TYPE DOMAIN-CONTAINING PROTEIN"/>
    <property type="match status" value="1"/>
</dbReference>
<dbReference type="SUPFAM" id="SSF53098">
    <property type="entry name" value="Ribonuclease H-like"/>
    <property type="match status" value="1"/>
</dbReference>
<dbReference type="EMBL" id="JABDTM020011477">
    <property type="protein sequence ID" value="KAH0820580.1"/>
    <property type="molecule type" value="Genomic_DNA"/>
</dbReference>
<accession>A0A8J6LG76</accession>
<reference evidence="2" key="2">
    <citation type="submission" date="2021-08" db="EMBL/GenBank/DDBJ databases">
        <authorList>
            <person name="Eriksson T."/>
        </authorList>
    </citation>
    <scope>NUCLEOTIDE SEQUENCE</scope>
    <source>
        <strain evidence="2">Stoneville</strain>
        <tissue evidence="2">Whole head</tissue>
    </source>
</reference>
<dbReference type="InterPro" id="IPR012337">
    <property type="entry name" value="RNaseH-like_sf"/>
</dbReference>
<dbReference type="AlphaFoldDB" id="A0A8J6LG76"/>
<name>A0A8J6LG76_TENMO</name>
<evidence type="ECO:0000313" key="3">
    <source>
        <dbReference type="Proteomes" id="UP000719412"/>
    </source>
</evidence>
<dbReference type="GO" id="GO:0003676">
    <property type="term" value="F:nucleic acid binding"/>
    <property type="evidence" value="ECO:0007669"/>
    <property type="project" value="InterPro"/>
</dbReference>
<evidence type="ECO:0000259" key="1">
    <source>
        <dbReference type="Pfam" id="PF18701"/>
    </source>
</evidence>
<dbReference type="InterPro" id="IPR040676">
    <property type="entry name" value="DUF5641"/>
</dbReference>
<evidence type="ECO:0000313" key="2">
    <source>
        <dbReference type="EMBL" id="KAH0820580.1"/>
    </source>
</evidence>
<sequence>MSIKWHFIPPRSPHMGGLWEINVKSVKQHIKKILGETKLTYSEMYTVLVQIEACLNSRPLTPISNDPNDLEPLTPGHFLVGESLTSIPEYDVSDVPMNRLSRWQLVEQLRSHFWKRWHREYLTQLQQRSKPKGTKNTPMEIGAMVLLMEDNAPSLSWKLGRVIELHPGDDGVTRVVTVRTNQGDFTGAARRLCVLPLDK</sequence>
<dbReference type="Proteomes" id="UP000719412">
    <property type="component" value="Unassembled WGS sequence"/>
</dbReference>
<organism evidence="2 3">
    <name type="scientific">Tenebrio molitor</name>
    <name type="common">Yellow mealworm beetle</name>
    <dbReference type="NCBI Taxonomy" id="7067"/>
    <lineage>
        <taxon>Eukaryota</taxon>
        <taxon>Metazoa</taxon>
        <taxon>Ecdysozoa</taxon>
        <taxon>Arthropoda</taxon>
        <taxon>Hexapoda</taxon>
        <taxon>Insecta</taxon>
        <taxon>Pterygota</taxon>
        <taxon>Neoptera</taxon>
        <taxon>Endopterygota</taxon>
        <taxon>Coleoptera</taxon>
        <taxon>Polyphaga</taxon>
        <taxon>Cucujiformia</taxon>
        <taxon>Tenebrionidae</taxon>
        <taxon>Tenebrio</taxon>
    </lineage>
</organism>
<keyword evidence="3" id="KW-1185">Reference proteome</keyword>
<dbReference type="Pfam" id="PF18701">
    <property type="entry name" value="DUF5641"/>
    <property type="match status" value="1"/>
</dbReference>
<reference evidence="2" key="1">
    <citation type="journal article" date="2020" name="J Insects Food Feed">
        <title>The yellow mealworm (Tenebrio molitor) genome: a resource for the emerging insects as food and feed industry.</title>
        <authorList>
            <person name="Eriksson T."/>
            <person name="Andere A."/>
            <person name="Kelstrup H."/>
            <person name="Emery V."/>
            <person name="Picard C."/>
        </authorList>
    </citation>
    <scope>NUCLEOTIDE SEQUENCE</scope>
    <source>
        <strain evidence="2">Stoneville</strain>
        <tissue evidence="2">Whole head</tissue>
    </source>
</reference>
<dbReference type="Gene3D" id="3.30.420.10">
    <property type="entry name" value="Ribonuclease H-like superfamily/Ribonuclease H"/>
    <property type="match status" value="1"/>
</dbReference>
<comment type="caution">
    <text evidence="2">The sequence shown here is derived from an EMBL/GenBank/DDBJ whole genome shotgun (WGS) entry which is preliminary data.</text>
</comment>